<dbReference type="AlphaFoldDB" id="A0AAY5KIX3"/>
<sequence length="426" mass="47992">MYFVVEFPEENNFTAVVPQTWCTGKTCYWPPYPNTDRIRKASINQETPDLCTWTNHPIIIKKRKDNYTKAHAFYIRAKKGESLDTEPEDGDKKRQRKKNLKYHLDCDDEEEEVGRFPCAPKPPRFDGPPKKKSKQLPSAQPLGLNFKKATDQSEDSVQFHAPPTPMTTSGHQSGGGYRFSTDPTSQGKYSANSSQNGNGFLLQHIVNPFSFIKTDSVQFHAPPTPMTTSGHQSGAGYGCSSLGPAFQHPENFYRLILQHLRELAEELRDVKQQVSLNTAILQSLTAGTNVDMSIPPDVILPLEDRSMLEDIERELGQNLELTEKLVAYLASRGGRNLKDSVKRIFQSLFTNNLAMGMNWTGSGQKVSFNSLHLKRVIHRAVRKNPATGETTEEALQKEVSRFLKGASDREGGRRQRQRQGEPRAEN</sequence>
<dbReference type="Ensembl" id="ENSELUT00000104795.1">
    <property type="protein sequence ID" value="ENSELUP00000088919.1"/>
    <property type="gene ID" value="ENSELUG00000043314.1"/>
</dbReference>
<feature type="domain" description="DUF4806" evidence="2">
    <location>
        <begin position="297"/>
        <end position="371"/>
    </location>
</feature>
<feature type="region of interest" description="Disordered" evidence="1">
    <location>
        <begin position="402"/>
        <end position="426"/>
    </location>
</feature>
<dbReference type="InterPro" id="IPR032071">
    <property type="entry name" value="DUF4806"/>
</dbReference>
<organism evidence="3 4">
    <name type="scientific">Esox lucius</name>
    <name type="common">Northern pike</name>
    <dbReference type="NCBI Taxonomy" id="8010"/>
    <lineage>
        <taxon>Eukaryota</taxon>
        <taxon>Metazoa</taxon>
        <taxon>Chordata</taxon>
        <taxon>Craniata</taxon>
        <taxon>Vertebrata</taxon>
        <taxon>Euteleostomi</taxon>
        <taxon>Actinopterygii</taxon>
        <taxon>Neopterygii</taxon>
        <taxon>Teleostei</taxon>
        <taxon>Protacanthopterygii</taxon>
        <taxon>Esociformes</taxon>
        <taxon>Esocidae</taxon>
        <taxon>Esox</taxon>
    </lineage>
</organism>
<reference evidence="3" key="2">
    <citation type="submission" date="2025-08" db="UniProtKB">
        <authorList>
            <consortium name="Ensembl"/>
        </authorList>
    </citation>
    <scope>IDENTIFICATION</scope>
</reference>
<dbReference type="PANTHER" id="PTHR34153">
    <property type="entry name" value="SI:CH211-262H13.3-RELATED-RELATED"/>
    <property type="match status" value="1"/>
</dbReference>
<evidence type="ECO:0000313" key="3">
    <source>
        <dbReference type="Ensembl" id="ENSELUP00000088919.1"/>
    </source>
</evidence>
<evidence type="ECO:0000259" key="2">
    <source>
        <dbReference type="Pfam" id="PF16064"/>
    </source>
</evidence>
<evidence type="ECO:0000256" key="1">
    <source>
        <dbReference type="SAM" id="MobiDB-lite"/>
    </source>
</evidence>
<reference evidence="3 4" key="1">
    <citation type="submission" date="2020-02" db="EMBL/GenBank/DDBJ databases">
        <title>Esox lucius (northern pike) genome, fEsoLuc1, primary haplotype.</title>
        <authorList>
            <person name="Myers G."/>
            <person name="Karagic N."/>
            <person name="Meyer A."/>
            <person name="Pippel M."/>
            <person name="Reichard M."/>
            <person name="Winkler S."/>
            <person name="Tracey A."/>
            <person name="Sims Y."/>
            <person name="Howe K."/>
            <person name="Rhie A."/>
            <person name="Formenti G."/>
            <person name="Durbin R."/>
            <person name="Fedrigo O."/>
            <person name="Jarvis E.D."/>
        </authorList>
    </citation>
    <scope>NUCLEOTIDE SEQUENCE [LARGE SCALE GENOMIC DNA]</scope>
</reference>
<feature type="compositionally biased region" description="Polar residues" evidence="1">
    <location>
        <begin position="181"/>
        <end position="193"/>
    </location>
</feature>
<dbReference type="Pfam" id="PF16064">
    <property type="entry name" value="DUF4806"/>
    <property type="match status" value="1"/>
</dbReference>
<feature type="region of interest" description="Disordered" evidence="1">
    <location>
        <begin position="112"/>
        <end position="193"/>
    </location>
</feature>
<reference evidence="3" key="3">
    <citation type="submission" date="2025-09" db="UniProtKB">
        <authorList>
            <consortium name="Ensembl"/>
        </authorList>
    </citation>
    <scope>IDENTIFICATION</scope>
</reference>
<dbReference type="Proteomes" id="UP000265140">
    <property type="component" value="Chromosome 19"/>
</dbReference>
<accession>A0AAY5KIX3</accession>
<keyword evidence="4" id="KW-1185">Reference proteome</keyword>
<dbReference type="GeneTree" id="ENSGT01000000220149"/>
<name>A0AAY5KIX3_ESOLU</name>
<dbReference type="PANTHER" id="PTHR34153:SF2">
    <property type="entry name" value="SI:CH211-262H13.3-RELATED"/>
    <property type="match status" value="1"/>
</dbReference>
<evidence type="ECO:0000313" key="4">
    <source>
        <dbReference type="Proteomes" id="UP000265140"/>
    </source>
</evidence>
<protein>
    <recommendedName>
        <fullName evidence="2">DUF4806 domain-containing protein</fullName>
    </recommendedName>
</protein>
<proteinExistence type="predicted"/>